<dbReference type="Pfam" id="PF02498">
    <property type="entry name" value="Bro-N"/>
    <property type="match status" value="1"/>
</dbReference>
<gene>
    <name evidence="2" type="ORF">B7C51_01105</name>
</gene>
<name>A0A1V0UNG4_9BACL</name>
<dbReference type="PANTHER" id="PTHR36180:SF2">
    <property type="entry name" value="BRO FAMILY PROTEIN"/>
    <property type="match status" value="1"/>
</dbReference>
<dbReference type="GO" id="GO:0003677">
    <property type="term" value="F:DNA binding"/>
    <property type="evidence" value="ECO:0007669"/>
    <property type="project" value="InterPro"/>
</dbReference>
<sequence>MKQLQVFNFTGKDVRVIMKDGHPWWVAKDVCDVLGIKNNRDALSRMDEDEKGVVSIDTLGGAQQMQVLNESGLYSLILGSRKPEAKQFKRWVTHEVLPAIRKTGMYATDELLDDPELLIQAATKLKEEREVRRQLEAQVKSDRPKVLFADSVTASPTSILVGELAKMLKQNGFDIGEKRLFEWMRKQGYLIKRKGTDRNIPTQRAMEMGLFEIKETAVTHSDGHVTINKTSKVTGKGQVYFINKFKEGATA</sequence>
<dbReference type="RefSeq" id="WP_083038235.1">
    <property type="nucleotide sequence ID" value="NZ_CP020557.1"/>
</dbReference>
<evidence type="ECO:0000259" key="1">
    <source>
        <dbReference type="PROSITE" id="PS51750"/>
    </source>
</evidence>
<evidence type="ECO:0000313" key="3">
    <source>
        <dbReference type="Proteomes" id="UP000192727"/>
    </source>
</evidence>
<feature type="domain" description="Bro-N" evidence="1">
    <location>
        <begin position="1"/>
        <end position="104"/>
    </location>
</feature>
<protein>
    <submittedName>
        <fullName evidence="2">Phage repressor protein/antirepressor Ant</fullName>
    </submittedName>
</protein>
<dbReference type="AlphaFoldDB" id="A0A1V0UNG4"/>
<dbReference type="PANTHER" id="PTHR36180">
    <property type="entry name" value="DNA-BINDING PROTEIN-RELATED-RELATED"/>
    <property type="match status" value="1"/>
</dbReference>
<dbReference type="Proteomes" id="UP000192727">
    <property type="component" value="Chromosome"/>
</dbReference>
<dbReference type="EMBL" id="CP020557">
    <property type="protein sequence ID" value="ARF66704.1"/>
    <property type="molecule type" value="Genomic_DNA"/>
</dbReference>
<reference evidence="2 3" key="1">
    <citation type="submission" date="2017-03" db="EMBL/GenBank/DDBJ databases">
        <title>Paenibacillus larvae genome sequencing.</title>
        <authorList>
            <person name="Dingman D.W."/>
        </authorList>
    </citation>
    <scope>NUCLEOTIDE SEQUENCE [LARGE SCALE GENOMIC DNA]</scope>
    <source>
        <strain evidence="2 3">SAG 10367</strain>
    </source>
</reference>
<organism evidence="2 3">
    <name type="scientific">Paenibacillus larvae subsp. pulvifaciens</name>
    <dbReference type="NCBI Taxonomy" id="1477"/>
    <lineage>
        <taxon>Bacteria</taxon>
        <taxon>Bacillati</taxon>
        <taxon>Bacillota</taxon>
        <taxon>Bacilli</taxon>
        <taxon>Bacillales</taxon>
        <taxon>Paenibacillaceae</taxon>
        <taxon>Paenibacillus</taxon>
    </lineage>
</organism>
<accession>A0A1V0UNG4</accession>
<dbReference type="InterPro" id="IPR005039">
    <property type="entry name" value="Ant_C"/>
</dbReference>
<evidence type="ECO:0000313" key="2">
    <source>
        <dbReference type="EMBL" id="ARF66704.1"/>
    </source>
</evidence>
<proteinExistence type="predicted"/>
<dbReference type="InterPro" id="IPR003497">
    <property type="entry name" value="BRO_N_domain"/>
</dbReference>
<dbReference type="Pfam" id="PF03374">
    <property type="entry name" value="ANT"/>
    <property type="match status" value="1"/>
</dbReference>
<dbReference type="PROSITE" id="PS51750">
    <property type="entry name" value="BRO_N"/>
    <property type="match status" value="1"/>
</dbReference>
<dbReference type="SMART" id="SM01040">
    <property type="entry name" value="Bro-N"/>
    <property type="match status" value="1"/>
</dbReference>